<evidence type="ECO:0000313" key="2">
    <source>
        <dbReference type="EMBL" id="MFD2866347.1"/>
    </source>
</evidence>
<dbReference type="RefSeq" id="WP_377129900.1">
    <property type="nucleotide sequence ID" value="NZ_JBHUHN010000001.1"/>
</dbReference>
<feature type="domain" description="Gamma-glutamylcyclotransferase AIG2-like" evidence="1">
    <location>
        <begin position="6"/>
        <end position="127"/>
    </location>
</feature>
<dbReference type="EMBL" id="JBHUON010000024">
    <property type="protein sequence ID" value="MFD2866347.1"/>
    <property type="molecule type" value="Genomic_DNA"/>
</dbReference>
<accession>A0ABW5XSW4</accession>
<evidence type="ECO:0000313" key="3">
    <source>
        <dbReference type="Proteomes" id="UP001597601"/>
    </source>
</evidence>
<dbReference type="SUPFAM" id="SSF110857">
    <property type="entry name" value="Gamma-glutamyl cyclotransferase-like"/>
    <property type="match status" value="1"/>
</dbReference>
<protein>
    <submittedName>
        <fullName evidence="2">Gamma-glutamylcyclotransferase</fullName>
    </submittedName>
</protein>
<dbReference type="InterPro" id="IPR009288">
    <property type="entry name" value="AIG2-like_dom"/>
</dbReference>
<keyword evidence="3" id="KW-1185">Reference proteome</keyword>
<sequence length="133" mass="15056">MINDLLFVYGTLLNTDNEFARYLKSNAKFHGAGKFIGRLYDIGEYPGATTGTTQDYEIKGDIYQLTSFNALVILDNYEGYGADQDQPNLYIRELLPVKTTAGIVDCWIYLYNLPVDGLVEIKGGDYQTYLKQK</sequence>
<dbReference type="InterPro" id="IPR036568">
    <property type="entry name" value="GGCT-like_sf"/>
</dbReference>
<dbReference type="CDD" id="cd06661">
    <property type="entry name" value="GGCT_like"/>
    <property type="match status" value="1"/>
</dbReference>
<reference evidence="3" key="1">
    <citation type="journal article" date="2019" name="Int. J. Syst. Evol. Microbiol.">
        <title>The Global Catalogue of Microorganisms (GCM) 10K type strain sequencing project: providing services to taxonomists for standard genome sequencing and annotation.</title>
        <authorList>
            <consortium name="The Broad Institute Genomics Platform"/>
            <consortium name="The Broad Institute Genome Sequencing Center for Infectious Disease"/>
            <person name="Wu L."/>
            <person name="Ma J."/>
        </authorList>
    </citation>
    <scope>NUCLEOTIDE SEQUENCE [LARGE SCALE GENOMIC DNA]</scope>
    <source>
        <strain evidence="3">KCTC 52232</strain>
    </source>
</reference>
<evidence type="ECO:0000259" key="1">
    <source>
        <dbReference type="Pfam" id="PF06094"/>
    </source>
</evidence>
<proteinExistence type="predicted"/>
<dbReference type="Gene3D" id="3.10.490.10">
    <property type="entry name" value="Gamma-glutamyl cyclotransferase-like"/>
    <property type="match status" value="1"/>
</dbReference>
<dbReference type="Pfam" id="PF06094">
    <property type="entry name" value="GGACT"/>
    <property type="match status" value="1"/>
</dbReference>
<name>A0ABW5XSW4_9SPHI</name>
<dbReference type="InterPro" id="IPR013024">
    <property type="entry name" value="GGCT-like"/>
</dbReference>
<comment type="caution">
    <text evidence="2">The sequence shown here is derived from an EMBL/GenBank/DDBJ whole genome shotgun (WGS) entry which is preliminary data.</text>
</comment>
<gene>
    <name evidence="2" type="ORF">ACFSYC_16745</name>
</gene>
<organism evidence="2 3">
    <name type="scientific">Mucilaginibacter antarcticus</name>
    <dbReference type="NCBI Taxonomy" id="1855725"/>
    <lineage>
        <taxon>Bacteria</taxon>
        <taxon>Pseudomonadati</taxon>
        <taxon>Bacteroidota</taxon>
        <taxon>Sphingobacteriia</taxon>
        <taxon>Sphingobacteriales</taxon>
        <taxon>Sphingobacteriaceae</taxon>
        <taxon>Mucilaginibacter</taxon>
    </lineage>
</organism>
<dbReference type="Proteomes" id="UP001597601">
    <property type="component" value="Unassembled WGS sequence"/>
</dbReference>